<keyword evidence="1" id="KW-0812">Transmembrane</keyword>
<dbReference type="RefSeq" id="WP_155140544.1">
    <property type="nucleotide sequence ID" value="NZ_BMGZ01000002.1"/>
</dbReference>
<gene>
    <name evidence="3" type="ORF">FF098_011320</name>
    <name evidence="2" type="ORF">GCM10011355_22760</name>
</gene>
<evidence type="ECO:0000313" key="4">
    <source>
        <dbReference type="Proteomes" id="UP000621856"/>
    </source>
</evidence>
<reference evidence="2" key="1">
    <citation type="journal article" date="2014" name="Int. J. Syst. Evol. Microbiol.">
        <title>Complete genome sequence of Corynebacterium casei LMG S-19264T (=DSM 44701T), isolated from a smear-ripened cheese.</title>
        <authorList>
            <consortium name="US DOE Joint Genome Institute (JGI-PGF)"/>
            <person name="Walter F."/>
            <person name="Albersmeier A."/>
            <person name="Kalinowski J."/>
            <person name="Ruckert C."/>
        </authorList>
    </citation>
    <scope>NUCLEOTIDE SEQUENCE</scope>
    <source>
        <strain evidence="2">CGMCC 1.14984</strain>
    </source>
</reference>
<organism evidence="2 4">
    <name type="scientific">Aquisalinus luteolus</name>
    <dbReference type="NCBI Taxonomy" id="1566827"/>
    <lineage>
        <taxon>Bacteria</taxon>
        <taxon>Pseudomonadati</taxon>
        <taxon>Pseudomonadota</taxon>
        <taxon>Alphaproteobacteria</taxon>
        <taxon>Parvularculales</taxon>
        <taxon>Parvularculaceae</taxon>
        <taxon>Aquisalinus</taxon>
    </lineage>
</organism>
<dbReference type="AlphaFoldDB" id="A0A8J3A4V1"/>
<feature type="transmembrane region" description="Helical" evidence="1">
    <location>
        <begin position="205"/>
        <end position="226"/>
    </location>
</feature>
<dbReference type="EMBL" id="BMGZ01000002">
    <property type="protein sequence ID" value="GGH98655.1"/>
    <property type="molecule type" value="Genomic_DNA"/>
</dbReference>
<keyword evidence="1" id="KW-1133">Transmembrane helix</keyword>
<sequence length="259" mass="28004">MKTDPDLWQRLEHMTFDEAGAPLSAARRLARENGWSPAFAEKVIDEYRRFAYLAVVAGHEVTPSDEVDQAWHLHLTYTRHYWGDFAQMLGTPLHHGPTRGTGSDKVRYEDNYAATLASYEREFGETPPADIWPAASIRFGEAPFYQRVNTRTHLVIPMPRALSRLAGSWLGRLGLALASLMAATGLSVVTAHAALKEMKGELGPVISLLIILGFSGIIIAALIHIFRDGGGKGGGSGCAVQPVETAAAVQGAADAEARA</sequence>
<dbReference type="Proteomes" id="UP000621856">
    <property type="component" value="Unassembled WGS sequence"/>
</dbReference>
<evidence type="ECO:0000256" key="1">
    <source>
        <dbReference type="SAM" id="Phobius"/>
    </source>
</evidence>
<dbReference type="Proteomes" id="UP000818603">
    <property type="component" value="Unassembled WGS sequence"/>
</dbReference>
<comment type="caution">
    <text evidence="2">The sequence shown here is derived from an EMBL/GenBank/DDBJ whole genome shotgun (WGS) entry which is preliminary data.</text>
</comment>
<evidence type="ECO:0000313" key="2">
    <source>
        <dbReference type="EMBL" id="GGH98655.1"/>
    </source>
</evidence>
<evidence type="ECO:0000313" key="3">
    <source>
        <dbReference type="EMBL" id="NHK28497.1"/>
    </source>
</evidence>
<evidence type="ECO:0000313" key="5">
    <source>
        <dbReference type="Proteomes" id="UP000818603"/>
    </source>
</evidence>
<feature type="transmembrane region" description="Helical" evidence="1">
    <location>
        <begin position="169"/>
        <end position="193"/>
    </location>
</feature>
<name>A0A8J3A4V1_9PROT</name>
<keyword evidence="5" id="KW-1185">Reference proteome</keyword>
<dbReference type="EMBL" id="VCJR02000002">
    <property type="protein sequence ID" value="NHK28497.1"/>
    <property type="molecule type" value="Genomic_DNA"/>
</dbReference>
<protein>
    <submittedName>
        <fullName evidence="2">Uncharacterized protein</fullName>
    </submittedName>
</protein>
<reference evidence="2" key="3">
    <citation type="submission" date="2020-09" db="EMBL/GenBank/DDBJ databases">
        <authorList>
            <person name="Sun Q."/>
            <person name="Zhou Y."/>
        </authorList>
    </citation>
    <scope>NUCLEOTIDE SEQUENCE</scope>
    <source>
        <strain evidence="2">CGMCC 1.14984</strain>
    </source>
</reference>
<proteinExistence type="predicted"/>
<reference evidence="3 5" key="2">
    <citation type="submission" date="2020-02" db="EMBL/GenBank/DDBJ databases">
        <title>Genome sequence of Parvularcula flava strain NH6-79.</title>
        <authorList>
            <person name="Abdul Karim M.H."/>
            <person name="Lam M.Q."/>
            <person name="Chen S.J."/>
            <person name="Yahya A."/>
            <person name="Shahir S."/>
            <person name="Shamsir M.S."/>
            <person name="Chong C.S."/>
        </authorList>
    </citation>
    <scope>NUCLEOTIDE SEQUENCE [LARGE SCALE GENOMIC DNA]</scope>
    <source>
        <strain evidence="3 5">NH6-79</strain>
    </source>
</reference>
<accession>A0A8J3A4V1</accession>
<keyword evidence="1" id="KW-0472">Membrane</keyword>